<comment type="caution">
    <text evidence="2">The sequence shown here is derived from an EMBL/GenBank/DDBJ whole genome shotgun (WGS) entry which is preliminary data.</text>
</comment>
<keyword evidence="3" id="KW-1185">Reference proteome</keyword>
<evidence type="ECO:0008006" key="4">
    <source>
        <dbReference type="Google" id="ProtNLM"/>
    </source>
</evidence>
<organism evidence="2 3">
    <name type="scientific">Nocardioides daedukensis</name>
    <dbReference type="NCBI Taxonomy" id="634462"/>
    <lineage>
        <taxon>Bacteria</taxon>
        <taxon>Bacillati</taxon>
        <taxon>Actinomycetota</taxon>
        <taxon>Actinomycetes</taxon>
        <taxon>Propionibacteriales</taxon>
        <taxon>Nocardioidaceae</taxon>
        <taxon>Nocardioides</taxon>
    </lineage>
</organism>
<protein>
    <recommendedName>
        <fullName evidence="4">YtxH domain-containing protein</fullName>
    </recommendedName>
</protein>
<gene>
    <name evidence="2" type="ORF">BJ980_001409</name>
</gene>
<reference evidence="2 3" key="1">
    <citation type="submission" date="2020-07" db="EMBL/GenBank/DDBJ databases">
        <title>Sequencing the genomes of 1000 actinobacteria strains.</title>
        <authorList>
            <person name="Klenk H.-P."/>
        </authorList>
    </citation>
    <scope>NUCLEOTIDE SEQUENCE [LARGE SCALE GENOMIC DNA]</scope>
    <source>
        <strain evidence="2 3">DSM 23819</strain>
    </source>
</reference>
<evidence type="ECO:0000256" key="1">
    <source>
        <dbReference type="SAM" id="MobiDB-lite"/>
    </source>
</evidence>
<dbReference type="EMBL" id="JACCAA010000001">
    <property type="protein sequence ID" value="NYG58486.1"/>
    <property type="molecule type" value="Genomic_DNA"/>
</dbReference>
<name>A0A7Y9RZS9_9ACTN</name>
<dbReference type="RefSeq" id="WP_179501647.1">
    <property type="nucleotide sequence ID" value="NZ_JACCAA010000001.1"/>
</dbReference>
<sequence>MIFKLLKVLPWIALGYVLGAQAGRARYEQIAAAAQKVKNSGPVQSGVAKAAEKAPVVAEAVKEKATTAAHAATDKLPGHGGGETGKHVAPEAGLNGTGS</sequence>
<proteinExistence type="predicted"/>
<evidence type="ECO:0000313" key="2">
    <source>
        <dbReference type="EMBL" id="NYG58486.1"/>
    </source>
</evidence>
<dbReference type="AlphaFoldDB" id="A0A7Y9RZS9"/>
<evidence type="ECO:0000313" key="3">
    <source>
        <dbReference type="Proteomes" id="UP000540656"/>
    </source>
</evidence>
<dbReference type="Proteomes" id="UP000540656">
    <property type="component" value="Unassembled WGS sequence"/>
</dbReference>
<accession>A0A7Y9RZS9</accession>
<feature type="region of interest" description="Disordered" evidence="1">
    <location>
        <begin position="67"/>
        <end position="99"/>
    </location>
</feature>